<gene>
    <name evidence="2" type="ORF">DM02DRAFT_716105</name>
</gene>
<dbReference type="InterPro" id="IPR011990">
    <property type="entry name" value="TPR-like_helical_dom_sf"/>
</dbReference>
<name>A0A2V1E5T7_9PLEO</name>
<organism evidence="2 3">
    <name type="scientific">Periconia macrospinosa</name>
    <dbReference type="NCBI Taxonomy" id="97972"/>
    <lineage>
        <taxon>Eukaryota</taxon>
        <taxon>Fungi</taxon>
        <taxon>Dikarya</taxon>
        <taxon>Ascomycota</taxon>
        <taxon>Pezizomycotina</taxon>
        <taxon>Dothideomycetes</taxon>
        <taxon>Pleosporomycetidae</taxon>
        <taxon>Pleosporales</taxon>
        <taxon>Massarineae</taxon>
        <taxon>Periconiaceae</taxon>
        <taxon>Periconia</taxon>
    </lineage>
</organism>
<dbReference type="SMART" id="SM00317">
    <property type="entry name" value="SET"/>
    <property type="match status" value="1"/>
</dbReference>
<sequence>MPATSSPAAIGEWSDAPDCLQGREGKKYCVHTTSRFRGGGLSIISTPEAAEAASSAFAYARKQAHYPHDEWLEVKDIPGKGKGLVAKEILKKGKIIMVDAARVITSSKVPFYLQPGEGLNLYNSAVERLPPKDRALVLDLDKSKKGTGVDDILKTNSFGCIFPDGSEGEGDGYLCLFPLVSRINHACRPNANAKFMPRSLLMEIKALRDIQPGEEISISYGRIDLKHAERQDLYQKGWHFTCTCSLCTADAYAISGSDQRRKRFTWLREQLNSLTSETYDTEQVLAWEKEVLEISEKEGFEVLIAEDLERMAYVYNGLGKKDTAIMWAKRAKKNLLNWTVVDGGLNNELDRIDALLRELGV</sequence>
<keyword evidence="3" id="KW-1185">Reference proteome</keyword>
<dbReference type="AlphaFoldDB" id="A0A2V1E5T7"/>
<evidence type="ECO:0000259" key="1">
    <source>
        <dbReference type="PROSITE" id="PS50280"/>
    </source>
</evidence>
<dbReference type="Gene3D" id="1.25.40.10">
    <property type="entry name" value="Tetratricopeptide repeat domain"/>
    <property type="match status" value="1"/>
</dbReference>
<evidence type="ECO:0000313" key="3">
    <source>
        <dbReference type="Proteomes" id="UP000244855"/>
    </source>
</evidence>
<evidence type="ECO:0000313" key="2">
    <source>
        <dbReference type="EMBL" id="PVI04630.1"/>
    </source>
</evidence>
<dbReference type="STRING" id="97972.A0A2V1E5T7"/>
<dbReference type="PROSITE" id="PS50280">
    <property type="entry name" value="SET"/>
    <property type="match status" value="1"/>
</dbReference>
<proteinExistence type="predicted"/>
<dbReference type="InterPro" id="IPR053185">
    <property type="entry name" value="SET_domain_protein"/>
</dbReference>
<feature type="domain" description="SET" evidence="1">
    <location>
        <begin position="70"/>
        <end position="221"/>
    </location>
</feature>
<dbReference type="Gene3D" id="2.170.270.10">
    <property type="entry name" value="SET domain"/>
    <property type="match status" value="1"/>
</dbReference>
<dbReference type="Proteomes" id="UP000244855">
    <property type="component" value="Unassembled WGS sequence"/>
</dbReference>
<accession>A0A2V1E5T7</accession>
<dbReference type="EMBL" id="KZ805319">
    <property type="protein sequence ID" value="PVI04630.1"/>
    <property type="molecule type" value="Genomic_DNA"/>
</dbReference>
<dbReference type="SUPFAM" id="SSF82199">
    <property type="entry name" value="SET domain"/>
    <property type="match status" value="1"/>
</dbReference>
<dbReference type="InterPro" id="IPR001214">
    <property type="entry name" value="SET_dom"/>
</dbReference>
<reference evidence="2 3" key="1">
    <citation type="journal article" date="2018" name="Sci. Rep.">
        <title>Comparative genomics provides insights into the lifestyle and reveals functional heterogeneity of dark septate endophytic fungi.</title>
        <authorList>
            <person name="Knapp D.G."/>
            <person name="Nemeth J.B."/>
            <person name="Barry K."/>
            <person name="Hainaut M."/>
            <person name="Henrissat B."/>
            <person name="Johnson J."/>
            <person name="Kuo A."/>
            <person name="Lim J.H.P."/>
            <person name="Lipzen A."/>
            <person name="Nolan M."/>
            <person name="Ohm R.A."/>
            <person name="Tamas L."/>
            <person name="Grigoriev I.V."/>
            <person name="Spatafora J.W."/>
            <person name="Nagy L.G."/>
            <person name="Kovacs G.M."/>
        </authorList>
    </citation>
    <scope>NUCLEOTIDE SEQUENCE [LARGE SCALE GENOMIC DNA]</scope>
    <source>
        <strain evidence="2 3">DSE2036</strain>
    </source>
</reference>
<protein>
    <submittedName>
        <fullName evidence="2">SET domain-containing protein</fullName>
    </submittedName>
</protein>
<dbReference type="InterPro" id="IPR046341">
    <property type="entry name" value="SET_dom_sf"/>
</dbReference>
<dbReference type="OrthoDB" id="265717at2759"/>
<dbReference type="PANTHER" id="PTHR47332:SF6">
    <property type="entry name" value="SET DOMAIN-CONTAINING PROTEIN"/>
    <property type="match status" value="1"/>
</dbReference>
<dbReference type="PANTHER" id="PTHR47332">
    <property type="entry name" value="SET DOMAIN-CONTAINING PROTEIN 5"/>
    <property type="match status" value="1"/>
</dbReference>
<dbReference type="Pfam" id="PF00856">
    <property type="entry name" value="SET"/>
    <property type="match status" value="1"/>
</dbReference>
<dbReference type="CDD" id="cd20071">
    <property type="entry name" value="SET_SMYD"/>
    <property type="match status" value="1"/>
</dbReference>